<dbReference type="RefSeq" id="XP_022823275.1">
    <property type="nucleotide sequence ID" value="XM_022967507.1"/>
</dbReference>
<sequence>MSNDATPYASLLMRMRATRRDSTIYGEEVKSPPDIATLMSVQSDIHESCINYMRSDDLGGTETQLLDMVRRKSREVEEEAQDKTLDLPQDDISDDPSSEACVHGLSMRMTERSVSRSRMSRISTRRDMDIPSILAFETPIVPAPAPLEIPGLQKVKPSQNDDLPRWSIRRSICPVCSQKWRDKSTIYNVKSSGLKRNSSADLPSVIAPARLRASITMAYVPRPVLAAVDESAGAGRAMRNTSTAWQLTRARRFRVPRPQTPSPEAIAPPSSTAPMARKDLDSRVNRFLKDEGMAKYLAT</sequence>
<gene>
    <name evidence="3" type="primary">LOC111354176</name>
</gene>
<dbReference type="KEGG" id="sliu:111354176"/>
<reference evidence="3" key="1">
    <citation type="submission" date="2025-08" db="UniProtKB">
        <authorList>
            <consortium name="RefSeq"/>
        </authorList>
    </citation>
    <scope>IDENTIFICATION</scope>
    <source>
        <strain evidence="3">Ishihara</strain>
        <tissue evidence="3">Whole body</tissue>
    </source>
</reference>
<dbReference type="AlphaFoldDB" id="A0A9J7ISA0"/>
<accession>A0A9J7ISA0</accession>
<feature type="compositionally biased region" description="Acidic residues" evidence="1">
    <location>
        <begin position="88"/>
        <end position="97"/>
    </location>
</feature>
<feature type="region of interest" description="Disordered" evidence="1">
    <location>
        <begin position="76"/>
        <end position="99"/>
    </location>
</feature>
<dbReference type="GeneID" id="111354176"/>
<evidence type="ECO:0000313" key="3">
    <source>
        <dbReference type="RefSeq" id="XP_022823275.1"/>
    </source>
</evidence>
<keyword evidence="2" id="KW-1185">Reference proteome</keyword>
<proteinExistence type="predicted"/>
<dbReference type="OrthoDB" id="7459630at2759"/>
<protein>
    <submittedName>
        <fullName evidence="3">Uncharacterized protein LOC111354176</fullName>
    </submittedName>
</protein>
<evidence type="ECO:0000313" key="2">
    <source>
        <dbReference type="Proteomes" id="UP000301870"/>
    </source>
</evidence>
<evidence type="ECO:0000256" key="1">
    <source>
        <dbReference type="SAM" id="MobiDB-lite"/>
    </source>
</evidence>
<name>A0A9J7ISA0_SPOLT</name>
<feature type="region of interest" description="Disordered" evidence="1">
    <location>
        <begin position="256"/>
        <end position="279"/>
    </location>
</feature>
<organism evidence="2 3">
    <name type="scientific">Spodoptera litura</name>
    <name type="common">Asian cotton leafworm</name>
    <dbReference type="NCBI Taxonomy" id="69820"/>
    <lineage>
        <taxon>Eukaryota</taxon>
        <taxon>Metazoa</taxon>
        <taxon>Ecdysozoa</taxon>
        <taxon>Arthropoda</taxon>
        <taxon>Hexapoda</taxon>
        <taxon>Insecta</taxon>
        <taxon>Pterygota</taxon>
        <taxon>Neoptera</taxon>
        <taxon>Endopterygota</taxon>
        <taxon>Lepidoptera</taxon>
        <taxon>Glossata</taxon>
        <taxon>Ditrysia</taxon>
        <taxon>Noctuoidea</taxon>
        <taxon>Noctuidae</taxon>
        <taxon>Amphipyrinae</taxon>
        <taxon>Spodoptera</taxon>
    </lineage>
</organism>
<dbReference type="Proteomes" id="UP000301870">
    <property type="component" value="Chromosome 17"/>
</dbReference>